<accession>A0A939EY90</accession>
<dbReference type="Proteomes" id="UP000664144">
    <property type="component" value="Unassembled WGS sequence"/>
</dbReference>
<comment type="caution">
    <text evidence="2">The sequence shown here is derived from an EMBL/GenBank/DDBJ whole genome shotgun (WGS) entry which is preliminary data.</text>
</comment>
<evidence type="ECO:0000313" key="2">
    <source>
        <dbReference type="EMBL" id="MBO0359372.1"/>
    </source>
</evidence>
<evidence type="ECO:0000259" key="1">
    <source>
        <dbReference type="Pfam" id="PF04480"/>
    </source>
</evidence>
<dbReference type="AlphaFoldDB" id="A0A939EY90"/>
<evidence type="ECO:0000313" key="3">
    <source>
        <dbReference type="Proteomes" id="UP000664144"/>
    </source>
</evidence>
<dbReference type="PANTHER" id="PTHR38590">
    <property type="entry name" value="BLL0828 PROTEIN"/>
    <property type="match status" value="1"/>
</dbReference>
<keyword evidence="2" id="KW-0540">Nuclease</keyword>
<dbReference type="InterPro" id="IPR047216">
    <property type="entry name" value="Endonuclease_DUF559_bact"/>
</dbReference>
<organism evidence="2 3">
    <name type="scientific">Hymenobacter telluris</name>
    <dbReference type="NCBI Taxonomy" id="2816474"/>
    <lineage>
        <taxon>Bacteria</taxon>
        <taxon>Pseudomonadati</taxon>
        <taxon>Bacteroidota</taxon>
        <taxon>Cytophagia</taxon>
        <taxon>Cytophagales</taxon>
        <taxon>Hymenobacteraceae</taxon>
        <taxon>Hymenobacter</taxon>
    </lineage>
</organism>
<protein>
    <submittedName>
        <fullName evidence="2">Endonuclease domain-containing protein</fullName>
    </submittedName>
</protein>
<proteinExistence type="predicted"/>
<keyword evidence="2" id="KW-0378">Hydrolase</keyword>
<dbReference type="GO" id="GO:0004519">
    <property type="term" value="F:endonuclease activity"/>
    <property type="evidence" value="ECO:0007669"/>
    <property type="project" value="UniProtKB-KW"/>
</dbReference>
<keyword evidence="3" id="KW-1185">Reference proteome</keyword>
<dbReference type="Gene3D" id="3.40.960.10">
    <property type="entry name" value="VSR Endonuclease"/>
    <property type="match status" value="1"/>
</dbReference>
<dbReference type="InterPro" id="IPR011335">
    <property type="entry name" value="Restrct_endonuc-II-like"/>
</dbReference>
<dbReference type="Pfam" id="PF04480">
    <property type="entry name" value="DUF559"/>
    <property type="match status" value="1"/>
</dbReference>
<dbReference type="PANTHER" id="PTHR38590:SF1">
    <property type="entry name" value="BLL0828 PROTEIN"/>
    <property type="match status" value="1"/>
</dbReference>
<dbReference type="SUPFAM" id="SSF52980">
    <property type="entry name" value="Restriction endonuclease-like"/>
    <property type="match status" value="1"/>
</dbReference>
<dbReference type="EMBL" id="JAFLQZ010000010">
    <property type="protein sequence ID" value="MBO0359372.1"/>
    <property type="molecule type" value="Genomic_DNA"/>
</dbReference>
<name>A0A939EY90_9BACT</name>
<keyword evidence="2" id="KW-0255">Endonuclease</keyword>
<gene>
    <name evidence="2" type="ORF">J0X19_15520</name>
</gene>
<dbReference type="InterPro" id="IPR007569">
    <property type="entry name" value="DUF559"/>
</dbReference>
<dbReference type="CDD" id="cd01038">
    <property type="entry name" value="Endonuclease_DUF559"/>
    <property type="match status" value="1"/>
</dbReference>
<dbReference type="RefSeq" id="WP_206985292.1">
    <property type="nucleotide sequence ID" value="NZ_JAFLQZ010000010.1"/>
</dbReference>
<sequence length="140" mass="15472">MPDTNHIHNLGYQKATRRTLRSNLTPAEALLWKALQRSQLVGRKFRRQHGIGPYIVDFYCPSEKLVVELDGAGHFTASGEAQDAERDAYLGSLGLKVLRFENKLVVQHVESVLAAIEAAFQRIVLPSSTTPSPSSSEKGN</sequence>
<feature type="domain" description="DUF559" evidence="1">
    <location>
        <begin position="13"/>
        <end position="119"/>
    </location>
</feature>
<reference evidence="2" key="1">
    <citation type="submission" date="2021-03" db="EMBL/GenBank/DDBJ databases">
        <authorList>
            <person name="Kim M.K."/>
        </authorList>
    </citation>
    <scope>NUCLEOTIDE SEQUENCE</scope>
    <source>
        <strain evidence="2">BT186</strain>
    </source>
</reference>